<keyword evidence="3" id="KW-0805">Transcription regulation</keyword>
<name>A0A430QAW8_SCHBO</name>
<dbReference type="SMART" id="SM00338">
    <property type="entry name" value="BRLZ"/>
    <property type="match status" value="1"/>
</dbReference>
<dbReference type="CDD" id="cd14700">
    <property type="entry name" value="bZIP_ATF6"/>
    <property type="match status" value="1"/>
</dbReference>
<evidence type="ECO:0000259" key="8">
    <source>
        <dbReference type="PROSITE" id="PS50217"/>
    </source>
</evidence>
<keyword evidence="6" id="KW-0539">Nucleus</keyword>
<reference evidence="9 10" key="1">
    <citation type="journal article" date="2019" name="PLoS Pathog.">
        <title>Genome sequence of the bovine parasite Schistosoma bovis Tanzania.</title>
        <authorList>
            <person name="Oey H."/>
            <person name="Zakrzewski M."/>
            <person name="Gobert G."/>
            <person name="Gravermann K."/>
            <person name="Stoye J."/>
            <person name="Jones M."/>
            <person name="Mcmanus D."/>
            <person name="Krause L."/>
        </authorList>
    </citation>
    <scope>NUCLEOTIDE SEQUENCE [LARGE SCALE GENOMIC DNA]</scope>
    <source>
        <strain evidence="9 10">TAN1997</strain>
    </source>
</reference>
<evidence type="ECO:0000313" key="10">
    <source>
        <dbReference type="Proteomes" id="UP000290809"/>
    </source>
</evidence>
<keyword evidence="10" id="KW-1185">Reference proteome</keyword>
<dbReference type="Gene3D" id="1.20.5.170">
    <property type="match status" value="1"/>
</dbReference>
<organism evidence="9 10">
    <name type="scientific">Schistosoma bovis</name>
    <name type="common">Blood fluke</name>
    <dbReference type="NCBI Taxonomy" id="6184"/>
    <lineage>
        <taxon>Eukaryota</taxon>
        <taxon>Metazoa</taxon>
        <taxon>Spiralia</taxon>
        <taxon>Lophotrochozoa</taxon>
        <taxon>Platyhelminthes</taxon>
        <taxon>Trematoda</taxon>
        <taxon>Digenea</taxon>
        <taxon>Strigeidida</taxon>
        <taxon>Schistosomatoidea</taxon>
        <taxon>Schistosomatidae</taxon>
        <taxon>Schistosoma</taxon>
    </lineage>
</organism>
<evidence type="ECO:0000256" key="3">
    <source>
        <dbReference type="ARBA" id="ARBA00023015"/>
    </source>
</evidence>
<comment type="subcellular location">
    <subcellularLocation>
        <location evidence="1">Membrane</location>
        <topology evidence="1">Single-pass membrane protein</topology>
    </subcellularLocation>
</comment>
<evidence type="ECO:0000256" key="2">
    <source>
        <dbReference type="ARBA" id="ARBA00009050"/>
    </source>
</evidence>
<feature type="region of interest" description="Disordered" evidence="7">
    <location>
        <begin position="43"/>
        <end position="68"/>
    </location>
</feature>
<proteinExistence type="inferred from homology"/>
<dbReference type="Proteomes" id="UP000290809">
    <property type="component" value="Unassembled WGS sequence"/>
</dbReference>
<feature type="compositionally biased region" description="Polar residues" evidence="7">
    <location>
        <begin position="56"/>
        <end position="68"/>
    </location>
</feature>
<accession>A0A430QAW8</accession>
<evidence type="ECO:0000313" key="9">
    <source>
        <dbReference type="EMBL" id="RTG84840.1"/>
    </source>
</evidence>
<dbReference type="PANTHER" id="PTHR46164">
    <property type="entry name" value="ATF6, ISOFORM C"/>
    <property type="match status" value="1"/>
</dbReference>
<dbReference type="PANTHER" id="PTHR46164:SF3">
    <property type="entry name" value="ATF6, ISOFORM C"/>
    <property type="match status" value="1"/>
</dbReference>
<protein>
    <recommendedName>
        <fullName evidence="8">BZIP domain-containing protein</fullName>
    </recommendedName>
</protein>
<dbReference type="EMBL" id="QMKO01002089">
    <property type="protein sequence ID" value="RTG84840.1"/>
    <property type="molecule type" value="Genomic_DNA"/>
</dbReference>
<dbReference type="STRING" id="6184.A0A430QAW8"/>
<comment type="similarity">
    <text evidence="2">Belongs to the bZIP family. ATF subfamily.</text>
</comment>
<keyword evidence="4" id="KW-0238">DNA-binding</keyword>
<dbReference type="InterPro" id="IPR051882">
    <property type="entry name" value="ATF_bZIP_TF"/>
</dbReference>
<feature type="region of interest" description="Disordered" evidence="7">
    <location>
        <begin position="159"/>
        <end position="194"/>
    </location>
</feature>
<keyword evidence="5" id="KW-0804">Transcription</keyword>
<dbReference type="GO" id="GO:0000978">
    <property type="term" value="F:RNA polymerase II cis-regulatory region sequence-specific DNA binding"/>
    <property type="evidence" value="ECO:0007669"/>
    <property type="project" value="TreeGrafter"/>
</dbReference>
<gene>
    <name evidence="9" type="ORF">DC041_0011535</name>
</gene>
<dbReference type="PROSITE" id="PS50217">
    <property type="entry name" value="BZIP"/>
    <property type="match status" value="1"/>
</dbReference>
<dbReference type="Pfam" id="PF00170">
    <property type="entry name" value="bZIP_1"/>
    <property type="match status" value="1"/>
</dbReference>
<dbReference type="InterPro" id="IPR046347">
    <property type="entry name" value="bZIP_sf"/>
</dbReference>
<dbReference type="GO" id="GO:0000981">
    <property type="term" value="F:DNA-binding transcription factor activity, RNA polymerase II-specific"/>
    <property type="evidence" value="ECO:0007669"/>
    <property type="project" value="TreeGrafter"/>
</dbReference>
<evidence type="ECO:0000256" key="7">
    <source>
        <dbReference type="SAM" id="MobiDB-lite"/>
    </source>
</evidence>
<dbReference type="GO" id="GO:0016020">
    <property type="term" value="C:membrane"/>
    <property type="evidence" value="ECO:0007669"/>
    <property type="project" value="UniProtKB-SubCell"/>
</dbReference>
<comment type="caution">
    <text evidence="9">The sequence shown here is derived from an EMBL/GenBank/DDBJ whole genome shotgun (WGS) entry which is preliminary data.</text>
</comment>
<dbReference type="GO" id="GO:0030968">
    <property type="term" value="P:endoplasmic reticulum unfolded protein response"/>
    <property type="evidence" value="ECO:0007669"/>
    <property type="project" value="TreeGrafter"/>
</dbReference>
<dbReference type="AlphaFoldDB" id="A0A430QAW8"/>
<evidence type="ECO:0000256" key="6">
    <source>
        <dbReference type="ARBA" id="ARBA00023242"/>
    </source>
</evidence>
<evidence type="ECO:0000256" key="5">
    <source>
        <dbReference type="ARBA" id="ARBA00023163"/>
    </source>
</evidence>
<feature type="compositionally biased region" description="Low complexity" evidence="7">
    <location>
        <begin position="160"/>
        <end position="190"/>
    </location>
</feature>
<dbReference type="SUPFAM" id="SSF57959">
    <property type="entry name" value="Leucine zipper domain"/>
    <property type="match status" value="1"/>
</dbReference>
<sequence>MSCDSLLGLEDAMDMFLQSVDLSNDIDMGEFDFALKASELLENSDSDSGISGEKQPINQETNVRPNDTGTDYVLTDVVDATTRVSDILHANDKRCGIQVNGLSKSIPINKPGSNSTIPKFKRIIINSVGEKRLLHSSLSVNSGVGHNLAVPNVLQPSEHSGVTVKTVPSSVTPSFESSNTSPGSSVNSPTKSSMDCRLNKANIEFLVIVVHRSINRFLMFGLISLPTKKNIPSTSYPDSVFGSSSQFSPTSFLDVQDFLGPNESIITQTDLERIRKKQERMVKNRQAACLSRLRKKEYLERLEMKFEQLKRENLLLWRQNEEWRARCFRLERCIEDLQSRLPSSINSENLIVKSQSFDVSSDETTNISSHLDKQITPREACCKTVSVHTLAPLNEVTVGFKSDTPLSRLPRLSDLGKSKTVSIQHLKNCQNVAPTQKTTYFTSVNSPRTFKWDSSSKKLLLTSKVDVESHSQSLSHQSQLKSITKTLISPQRIVPTVSHRSKVIATTSLLVMCGLLAVNIVPLSDLYSGLGFVSSHSMSYDGGSLAAGKFAFGYPGLWSSVPHFPTGRRLLLNIPPTQEDVLTNDNSLQNASNNEFLFSGKFPTNHSTNNCGPNKNMSCAENSLLTDSRQIFQGWIKRHAVSTSNQSRVYRLLLTSSLHSLNAFEHRQHIVSSSKLSQQNVLHTQKPAFLPMTHLNNSSSKSISPSRNESLERFSARKINGSILNVTTESLPPNFPPPHRPPIWKKYDLQPYIHPAVHAFEKLFNIVNRRNDTAYIVFLNRDHFLLPSVDPLPANMKQKITFLLPAHSVINGSSVDGEDNYYNSSDSILTVLQLDCEITNATLLQSPVYNSHEKRSPNNH</sequence>
<evidence type="ECO:0000256" key="1">
    <source>
        <dbReference type="ARBA" id="ARBA00004167"/>
    </source>
</evidence>
<dbReference type="InterPro" id="IPR004827">
    <property type="entry name" value="bZIP"/>
</dbReference>
<feature type="domain" description="BZIP" evidence="8">
    <location>
        <begin position="276"/>
        <end position="337"/>
    </location>
</feature>
<evidence type="ECO:0000256" key="4">
    <source>
        <dbReference type="ARBA" id="ARBA00023125"/>
    </source>
</evidence>
<dbReference type="GO" id="GO:0005634">
    <property type="term" value="C:nucleus"/>
    <property type="evidence" value="ECO:0007669"/>
    <property type="project" value="TreeGrafter"/>
</dbReference>